<dbReference type="InterPro" id="IPR016983">
    <property type="entry name" value="UCP031804"/>
</dbReference>
<evidence type="ECO:0000259" key="5">
    <source>
        <dbReference type="Pfam" id="PF06803"/>
    </source>
</evidence>
<keyword evidence="3" id="KW-1133">Transmembrane helix</keyword>
<dbReference type="PIRSF" id="PIRSF031804">
    <property type="entry name" value="UCP031804"/>
    <property type="match status" value="1"/>
</dbReference>
<protein>
    <submittedName>
        <fullName evidence="6">DUF1232 domain-containing protein</fullName>
    </submittedName>
</protein>
<evidence type="ECO:0000313" key="6">
    <source>
        <dbReference type="EMBL" id="MBR7792126.1"/>
    </source>
</evidence>
<dbReference type="Proteomes" id="UP000682982">
    <property type="component" value="Unassembled WGS sequence"/>
</dbReference>
<accession>A0ABS5H089</accession>
<keyword evidence="4" id="KW-0472">Membrane</keyword>
<feature type="domain" description="DUF1232" evidence="5">
    <location>
        <begin position="49"/>
        <end position="84"/>
    </location>
</feature>
<name>A0ABS5H089_9BURK</name>
<keyword evidence="7" id="KW-1185">Reference proteome</keyword>
<dbReference type="RefSeq" id="WP_212678213.1">
    <property type="nucleotide sequence ID" value="NZ_JAGSPK010000002.1"/>
</dbReference>
<evidence type="ECO:0000313" key="7">
    <source>
        <dbReference type="Proteomes" id="UP000682982"/>
    </source>
</evidence>
<keyword evidence="2" id="KW-0812">Transmembrane</keyword>
<sequence>MTTPEHTAYSDSSFWEKLKGFALKAGREVIEKALYLYYAAQRPETPAWAKTVIYGALAYFISPLDAIPDAIPLAGYSDDLGALAAAVAMVSLYITADVKAQAKQKLQSWFGSEAASD</sequence>
<evidence type="ECO:0000256" key="3">
    <source>
        <dbReference type="ARBA" id="ARBA00022989"/>
    </source>
</evidence>
<comment type="caution">
    <text evidence="6">The sequence shown here is derived from an EMBL/GenBank/DDBJ whole genome shotgun (WGS) entry which is preliminary data.</text>
</comment>
<organism evidence="6 7">
    <name type="scientific">Undibacterium rivi</name>
    <dbReference type="NCBI Taxonomy" id="2828729"/>
    <lineage>
        <taxon>Bacteria</taxon>
        <taxon>Pseudomonadati</taxon>
        <taxon>Pseudomonadota</taxon>
        <taxon>Betaproteobacteria</taxon>
        <taxon>Burkholderiales</taxon>
        <taxon>Oxalobacteraceae</taxon>
        <taxon>Undibacterium</taxon>
    </lineage>
</organism>
<proteinExistence type="predicted"/>
<evidence type="ECO:0000256" key="2">
    <source>
        <dbReference type="ARBA" id="ARBA00022692"/>
    </source>
</evidence>
<dbReference type="Pfam" id="PF06803">
    <property type="entry name" value="DUF1232"/>
    <property type="match status" value="1"/>
</dbReference>
<dbReference type="EMBL" id="JAGSPK010000002">
    <property type="protein sequence ID" value="MBR7792126.1"/>
    <property type="molecule type" value="Genomic_DNA"/>
</dbReference>
<dbReference type="InterPro" id="IPR010652">
    <property type="entry name" value="DUF1232"/>
</dbReference>
<evidence type="ECO:0000256" key="4">
    <source>
        <dbReference type="ARBA" id="ARBA00023136"/>
    </source>
</evidence>
<evidence type="ECO:0000256" key="1">
    <source>
        <dbReference type="ARBA" id="ARBA00004127"/>
    </source>
</evidence>
<comment type="subcellular location">
    <subcellularLocation>
        <location evidence="1">Endomembrane system</location>
        <topology evidence="1">Multi-pass membrane protein</topology>
    </subcellularLocation>
</comment>
<reference evidence="6 7" key="1">
    <citation type="submission" date="2021-04" db="EMBL/GenBank/DDBJ databases">
        <title>novel species isolated from subtropical streams in China.</title>
        <authorList>
            <person name="Lu H."/>
        </authorList>
    </citation>
    <scope>NUCLEOTIDE SEQUENCE [LARGE SCALE GENOMIC DNA]</scope>
    <source>
        <strain evidence="6 7">FT147W</strain>
    </source>
</reference>
<gene>
    <name evidence="6" type="ORF">KDM87_05905</name>
</gene>